<keyword evidence="1" id="KW-0479">Metal-binding</keyword>
<reference evidence="5" key="1">
    <citation type="submission" date="2021-02" db="EMBL/GenBank/DDBJ databases">
        <authorList>
            <person name="Bekaert M."/>
        </authorList>
    </citation>
    <scope>NUCLEOTIDE SEQUENCE</scope>
    <source>
        <strain evidence="5">IoA-00</strain>
    </source>
</reference>
<dbReference type="Proteomes" id="UP000675881">
    <property type="component" value="Chromosome 5"/>
</dbReference>
<protein>
    <submittedName>
        <fullName evidence="5">(salmon louse) hypothetical protein</fullName>
    </submittedName>
</protein>
<evidence type="ECO:0000256" key="3">
    <source>
        <dbReference type="ARBA" id="ARBA00022833"/>
    </source>
</evidence>
<dbReference type="Gene3D" id="6.20.210.20">
    <property type="entry name" value="THAP domain"/>
    <property type="match status" value="1"/>
</dbReference>
<dbReference type="InterPro" id="IPR052224">
    <property type="entry name" value="THAP_domain_protein"/>
</dbReference>
<dbReference type="SMART" id="SM00980">
    <property type="entry name" value="THAP"/>
    <property type="match status" value="1"/>
</dbReference>
<dbReference type="OrthoDB" id="6496718at2759"/>
<keyword evidence="3" id="KW-0862">Zinc</keyword>
<dbReference type="GO" id="GO:0008270">
    <property type="term" value="F:zinc ion binding"/>
    <property type="evidence" value="ECO:0007669"/>
    <property type="project" value="UniProtKB-KW"/>
</dbReference>
<dbReference type="PANTHER" id="PTHR46927:SF3">
    <property type="entry name" value="THAP-TYPE DOMAIN-CONTAINING PROTEIN"/>
    <property type="match status" value="1"/>
</dbReference>
<gene>
    <name evidence="5" type="ORF">LSAA_10507</name>
</gene>
<evidence type="ECO:0000313" key="5">
    <source>
        <dbReference type="EMBL" id="CAF2958281.1"/>
    </source>
</evidence>
<sequence>MKDKWIRAIRREIFVPTKNARVCSRHFHESCYSTEPRDSNTHRKHLGLKHEKLKPDVVPTIFTDSPAYLSVIPTLTRSTSLSTATTSQNYEARSLPFQSFKFTESVSKTMSATEWWESHADFMGSHSSGILSVVDQLMTAVAS</sequence>
<keyword evidence="4" id="KW-0238">DNA-binding</keyword>
<evidence type="ECO:0000256" key="2">
    <source>
        <dbReference type="ARBA" id="ARBA00022771"/>
    </source>
</evidence>
<accession>A0A7R8CX86</accession>
<keyword evidence="2" id="KW-0863">Zinc-finger</keyword>
<dbReference type="GO" id="GO:0003677">
    <property type="term" value="F:DNA binding"/>
    <property type="evidence" value="ECO:0007669"/>
    <property type="project" value="UniProtKB-UniRule"/>
</dbReference>
<dbReference type="InterPro" id="IPR006612">
    <property type="entry name" value="THAP_Znf"/>
</dbReference>
<dbReference type="PANTHER" id="PTHR46927">
    <property type="entry name" value="AGAP005574-PA"/>
    <property type="match status" value="1"/>
</dbReference>
<name>A0A7R8CX86_LEPSM</name>
<dbReference type="AlphaFoldDB" id="A0A7R8CX86"/>
<keyword evidence="6" id="KW-1185">Reference proteome</keyword>
<dbReference type="EMBL" id="HG994584">
    <property type="protein sequence ID" value="CAF2958281.1"/>
    <property type="molecule type" value="Genomic_DNA"/>
</dbReference>
<organism evidence="5 6">
    <name type="scientific">Lepeophtheirus salmonis</name>
    <name type="common">Salmon louse</name>
    <name type="synonym">Caligus salmonis</name>
    <dbReference type="NCBI Taxonomy" id="72036"/>
    <lineage>
        <taxon>Eukaryota</taxon>
        <taxon>Metazoa</taxon>
        <taxon>Ecdysozoa</taxon>
        <taxon>Arthropoda</taxon>
        <taxon>Crustacea</taxon>
        <taxon>Multicrustacea</taxon>
        <taxon>Hexanauplia</taxon>
        <taxon>Copepoda</taxon>
        <taxon>Siphonostomatoida</taxon>
        <taxon>Caligidae</taxon>
        <taxon>Lepeophtheirus</taxon>
    </lineage>
</organism>
<dbReference type="Pfam" id="PF05485">
    <property type="entry name" value="THAP"/>
    <property type="match status" value="1"/>
</dbReference>
<dbReference type="PROSITE" id="PS50950">
    <property type="entry name" value="ZF_THAP"/>
    <property type="match status" value="1"/>
</dbReference>
<evidence type="ECO:0000313" key="6">
    <source>
        <dbReference type="Proteomes" id="UP000675881"/>
    </source>
</evidence>
<proteinExistence type="predicted"/>
<evidence type="ECO:0000256" key="1">
    <source>
        <dbReference type="ARBA" id="ARBA00022723"/>
    </source>
</evidence>
<dbReference type="SUPFAM" id="SSF57716">
    <property type="entry name" value="Glucocorticoid receptor-like (DNA-binding domain)"/>
    <property type="match status" value="1"/>
</dbReference>
<evidence type="ECO:0000256" key="4">
    <source>
        <dbReference type="ARBA" id="ARBA00023125"/>
    </source>
</evidence>
<dbReference type="InterPro" id="IPR038441">
    <property type="entry name" value="THAP_Znf_sf"/>
</dbReference>